<name>A0ACC0DPE0_9PEZI</name>
<evidence type="ECO:0000313" key="2">
    <source>
        <dbReference type="Proteomes" id="UP001497680"/>
    </source>
</evidence>
<reference evidence="1 2" key="1">
    <citation type="journal article" date="2022" name="New Phytol.">
        <title>Ecological generalism drives hyperdiversity of secondary metabolite gene clusters in xylarialean endophytes.</title>
        <authorList>
            <person name="Franco M.E.E."/>
            <person name="Wisecaver J.H."/>
            <person name="Arnold A.E."/>
            <person name="Ju Y.M."/>
            <person name="Slot J.C."/>
            <person name="Ahrendt S."/>
            <person name="Moore L.P."/>
            <person name="Eastman K.E."/>
            <person name="Scott K."/>
            <person name="Konkel Z."/>
            <person name="Mondo S.J."/>
            <person name="Kuo A."/>
            <person name="Hayes R.D."/>
            <person name="Haridas S."/>
            <person name="Andreopoulos B."/>
            <person name="Riley R."/>
            <person name="LaButti K."/>
            <person name="Pangilinan J."/>
            <person name="Lipzen A."/>
            <person name="Amirebrahimi M."/>
            <person name="Yan J."/>
            <person name="Adam C."/>
            <person name="Keymanesh K."/>
            <person name="Ng V."/>
            <person name="Louie K."/>
            <person name="Northen T."/>
            <person name="Drula E."/>
            <person name="Henrissat B."/>
            <person name="Hsieh H.M."/>
            <person name="Youens-Clark K."/>
            <person name="Lutzoni F."/>
            <person name="Miadlikowska J."/>
            <person name="Eastwood D.C."/>
            <person name="Hamelin R.C."/>
            <person name="Grigoriev I.V."/>
            <person name="U'Ren J.M."/>
        </authorList>
    </citation>
    <scope>NUCLEOTIDE SEQUENCE [LARGE SCALE GENOMIC DNA]</scope>
    <source>
        <strain evidence="1 2">ER1909</strain>
    </source>
</reference>
<dbReference type="EMBL" id="MU394280">
    <property type="protein sequence ID" value="KAI6093910.1"/>
    <property type="molecule type" value="Genomic_DNA"/>
</dbReference>
<organism evidence="1 2">
    <name type="scientific">Hypoxylon rubiginosum</name>
    <dbReference type="NCBI Taxonomy" id="110542"/>
    <lineage>
        <taxon>Eukaryota</taxon>
        <taxon>Fungi</taxon>
        <taxon>Dikarya</taxon>
        <taxon>Ascomycota</taxon>
        <taxon>Pezizomycotina</taxon>
        <taxon>Sordariomycetes</taxon>
        <taxon>Xylariomycetidae</taxon>
        <taxon>Xylariales</taxon>
        <taxon>Hypoxylaceae</taxon>
        <taxon>Hypoxylon</taxon>
    </lineage>
</organism>
<protein>
    <submittedName>
        <fullName evidence="1">Uncharacterized protein</fullName>
    </submittedName>
</protein>
<keyword evidence="2" id="KW-1185">Reference proteome</keyword>
<gene>
    <name evidence="1" type="ORF">F4821DRAFT_252907</name>
</gene>
<accession>A0ACC0DPE0</accession>
<evidence type="ECO:0000313" key="1">
    <source>
        <dbReference type="EMBL" id="KAI6093910.1"/>
    </source>
</evidence>
<dbReference type="Proteomes" id="UP001497680">
    <property type="component" value="Unassembled WGS sequence"/>
</dbReference>
<proteinExistence type="predicted"/>
<comment type="caution">
    <text evidence="1">The sequence shown here is derived from an EMBL/GenBank/DDBJ whole genome shotgun (WGS) entry which is preliminary data.</text>
</comment>
<sequence>MADSLQLRRNPVKEPMSIYLRDLPYDYLPMFTRIQSTLNEVTTYRWWPPVILNRPQGAVLNLFLNRLDKLLYECEVSRQRKITWLAFKADRMREEFASQEDEEILLTLAQLAQDRAHMINYVLAHRVAPALHQEYIDTNCIRTVTDEDVREWERDFIRMFWGDELNPNPLPHPRLEVGKSSEQTSIIYGWADRIYYKLAAMQCVRGSEERIEWVQELFWWDGEPQVPRHPKPYEPSSAGSDSDESPKFTDVALTYNPGMTEIEDWLQGLSLSDSNMSRYSISPKE</sequence>